<keyword evidence="2" id="KW-1185">Reference proteome</keyword>
<proteinExistence type="predicted"/>
<dbReference type="InterPro" id="IPR012545">
    <property type="entry name" value="DUF1697"/>
</dbReference>
<dbReference type="RefSeq" id="WP_405453945.1">
    <property type="nucleotide sequence ID" value="NZ_CP108164.1"/>
</dbReference>
<accession>A0ABZ1KXW1</accession>
<dbReference type="Pfam" id="PF08002">
    <property type="entry name" value="DUF1697"/>
    <property type="match status" value="1"/>
</dbReference>
<evidence type="ECO:0000313" key="2">
    <source>
        <dbReference type="Proteomes" id="UP001622557"/>
    </source>
</evidence>
<dbReference type="Gene3D" id="3.30.70.1280">
    <property type="entry name" value="SP0830-like domains"/>
    <property type="match status" value="1"/>
</dbReference>
<reference evidence="1 2" key="1">
    <citation type="submission" date="2022-10" db="EMBL/GenBank/DDBJ databases">
        <title>The complete genomes of actinobacterial strains from the NBC collection.</title>
        <authorList>
            <person name="Joergensen T.S."/>
            <person name="Alvarez Arevalo M."/>
            <person name="Sterndorff E.B."/>
            <person name="Faurdal D."/>
            <person name="Vuksanovic O."/>
            <person name="Mourched A.-S."/>
            <person name="Charusanti P."/>
            <person name="Shaw S."/>
            <person name="Blin K."/>
            <person name="Weber T."/>
        </authorList>
    </citation>
    <scope>NUCLEOTIDE SEQUENCE [LARGE SCALE GENOMIC DNA]</scope>
    <source>
        <strain evidence="1 2">NBC_00156</strain>
    </source>
</reference>
<name>A0ABZ1KXW1_STRAH</name>
<protein>
    <submittedName>
        <fullName evidence="1">DUF1697 domain-containing protein</fullName>
    </submittedName>
</protein>
<dbReference type="GeneID" id="97286006"/>
<dbReference type="EMBL" id="CP108164">
    <property type="protein sequence ID" value="WTQ85412.1"/>
    <property type="molecule type" value="Genomic_DNA"/>
</dbReference>
<gene>
    <name evidence="1" type="ORF">OG350_36225</name>
</gene>
<dbReference type="Proteomes" id="UP001622557">
    <property type="component" value="Chromosome"/>
</dbReference>
<sequence length="53" mass="5615">MKDLRELFGALGFSEVQTYLPSGNVVLAQTPPAGESAEFALVGDEIHLQVPDG</sequence>
<dbReference type="SUPFAM" id="SSF160379">
    <property type="entry name" value="SP0830-like"/>
    <property type="match status" value="1"/>
</dbReference>
<organism evidence="1 2">
    <name type="scientific">Streptomyces achromogenes</name>
    <dbReference type="NCBI Taxonomy" id="67255"/>
    <lineage>
        <taxon>Bacteria</taxon>
        <taxon>Bacillati</taxon>
        <taxon>Actinomycetota</taxon>
        <taxon>Actinomycetes</taxon>
        <taxon>Kitasatosporales</taxon>
        <taxon>Streptomycetaceae</taxon>
        <taxon>Streptomyces</taxon>
    </lineage>
</organism>
<evidence type="ECO:0000313" key="1">
    <source>
        <dbReference type="EMBL" id="WTQ85412.1"/>
    </source>
</evidence>